<dbReference type="PANTHER" id="PTHR43394:SF1">
    <property type="entry name" value="ATP-BINDING CASSETTE SUB-FAMILY B MEMBER 10, MITOCHONDRIAL"/>
    <property type="match status" value="1"/>
</dbReference>
<organism evidence="1">
    <name type="scientific">marine sediment metagenome</name>
    <dbReference type="NCBI Taxonomy" id="412755"/>
    <lineage>
        <taxon>unclassified sequences</taxon>
        <taxon>metagenomes</taxon>
        <taxon>ecological metagenomes</taxon>
    </lineage>
</organism>
<sequence length="49" mass="5468">RLATIKKADRIIVMDAGQIVETGTHQELLKLGGYYSNLYEAQFLAEEVA</sequence>
<dbReference type="SUPFAM" id="SSF52540">
    <property type="entry name" value="P-loop containing nucleoside triphosphate hydrolases"/>
    <property type="match status" value="1"/>
</dbReference>
<feature type="non-terminal residue" evidence="1">
    <location>
        <position position="1"/>
    </location>
</feature>
<comment type="caution">
    <text evidence="1">The sequence shown here is derived from an EMBL/GenBank/DDBJ whole genome shotgun (WGS) entry which is preliminary data.</text>
</comment>
<dbReference type="AlphaFoldDB" id="A0A0F9QAM2"/>
<dbReference type="PANTHER" id="PTHR43394">
    <property type="entry name" value="ATP-DEPENDENT PERMEASE MDL1, MITOCHONDRIAL"/>
    <property type="match status" value="1"/>
</dbReference>
<dbReference type="InterPro" id="IPR027417">
    <property type="entry name" value="P-loop_NTPase"/>
</dbReference>
<dbReference type="Gene3D" id="3.40.50.300">
    <property type="entry name" value="P-loop containing nucleotide triphosphate hydrolases"/>
    <property type="match status" value="1"/>
</dbReference>
<accession>A0A0F9QAM2</accession>
<gene>
    <name evidence="1" type="ORF">LCGC14_0741900</name>
</gene>
<protein>
    <submittedName>
        <fullName evidence="1">Uncharacterized protein</fullName>
    </submittedName>
</protein>
<dbReference type="InterPro" id="IPR039421">
    <property type="entry name" value="Type_1_exporter"/>
</dbReference>
<proteinExistence type="predicted"/>
<reference evidence="1" key="1">
    <citation type="journal article" date="2015" name="Nature">
        <title>Complex archaea that bridge the gap between prokaryotes and eukaryotes.</title>
        <authorList>
            <person name="Spang A."/>
            <person name="Saw J.H."/>
            <person name="Jorgensen S.L."/>
            <person name="Zaremba-Niedzwiedzka K."/>
            <person name="Martijn J."/>
            <person name="Lind A.E."/>
            <person name="van Eijk R."/>
            <person name="Schleper C."/>
            <person name="Guy L."/>
            <person name="Ettema T.J."/>
        </authorList>
    </citation>
    <scope>NUCLEOTIDE SEQUENCE</scope>
</reference>
<name>A0A0F9QAM2_9ZZZZ</name>
<dbReference type="GO" id="GO:0015421">
    <property type="term" value="F:ABC-type oligopeptide transporter activity"/>
    <property type="evidence" value="ECO:0007669"/>
    <property type="project" value="TreeGrafter"/>
</dbReference>
<evidence type="ECO:0000313" key="1">
    <source>
        <dbReference type="EMBL" id="KKN39574.1"/>
    </source>
</evidence>
<dbReference type="EMBL" id="LAZR01001755">
    <property type="protein sequence ID" value="KKN39574.1"/>
    <property type="molecule type" value="Genomic_DNA"/>
</dbReference>